<dbReference type="InterPro" id="IPR002227">
    <property type="entry name" value="Tyrosinase_Cu-bd"/>
</dbReference>
<dbReference type="EMBL" id="KB446537">
    <property type="protein sequence ID" value="EME46462.1"/>
    <property type="molecule type" value="Genomic_DNA"/>
</dbReference>
<keyword evidence="2" id="KW-0560">Oxidoreductase</keyword>
<dbReference type="OMA" id="FTWTYEQ"/>
<dbReference type="PANTHER" id="PTHR11474">
    <property type="entry name" value="TYROSINASE FAMILY MEMBER"/>
    <property type="match status" value="1"/>
</dbReference>
<dbReference type="InterPro" id="IPR050316">
    <property type="entry name" value="Tyrosinase/Hemocyanin"/>
</dbReference>
<dbReference type="SUPFAM" id="SSF48056">
    <property type="entry name" value="Di-copper centre-containing domain"/>
    <property type="match status" value="1"/>
</dbReference>
<dbReference type="PANTHER" id="PTHR11474:SF125">
    <property type="entry name" value="N-ACETYL-6-HYDROXYTRYPTOPHAN OXIDASE IVOB-RELATED"/>
    <property type="match status" value="1"/>
</dbReference>
<dbReference type="PROSITE" id="PS00498">
    <property type="entry name" value="TYROSINASE_2"/>
    <property type="match status" value="1"/>
</dbReference>
<dbReference type="Proteomes" id="UP000016933">
    <property type="component" value="Unassembled WGS sequence"/>
</dbReference>
<feature type="domain" description="Tyrosinase copper-binding" evidence="4">
    <location>
        <begin position="116"/>
        <end position="133"/>
    </location>
</feature>
<reference evidence="7" key="1">
    <citation type="journal article" date="2012" name="PLoS Genet.">
        <title>The genomes of the fungal plant pathogens Cladosporium fulvum and Dothistroma septosporum reveal adaptation to different hosts and lifestyles but also signatures of common ancestry.</title>
        <authorList>
            <person name="de Wit P.J.G.M."/>
            <person name="van der Burgt A."/>
            <person name="Oekmen B."/>
            <person name="Stergiopoulos I."/>
            <person name="Abd-Elsalam K.A."/>
            <person name="Aerts A.L."/>
            <person name="Bahkali A.H."/>
            <person name="Beenen H.G."/>
            <person name="Chettri P."/>
            <person name="Cox M.P."/>
            <person name="Datema E."/>
            <person name="de Vries R.P."/>
            <person name="Dhillon B."/>
            <person name="Ganley A.R."/>
            <person name="Griffiths S.A."/>
            <person name="Guo Y."/>
            <person name="Hamelin R.C."/>
            <person name="Henrissat B."/>
            <person name="Kabir M.S."/>
            <person name="Jashni M.K."/>
            <person name="Kema G."/>
            <person name="Klaubauf S."/>
            <person name="Lapidus A."/>
            <person name="Levasseur A."/>
            <person name="Lindquist E."/>
            <person name="Mehrabi R."/>
            <person name="Ohm R.A."/>
            <person name="Owen T.J."/>
            <person name="Salamov A."/>
            <person name="Schwelm A."/>
            <person name="Schijlen E."/>
            <person name="Sun H."/>
            <person name="van den Burg H.A."/>
            <person name="van Ham R.C.H.J."/>
            <person name="Zhang S."/>
            <person name="Goodwin S.B."/>
            <person name="Grigoriev I.V."/>
            <person name="Collemare J."/>
            <person name="Bradshaw R.E."/>
        </authorList>
    </citation>
    <scope>NUCLEOTIDE SEQUENCE [LARGE SCALE GENOMIC DNA]</scope>
    <source>
        <strain evidence="7">NZE10 / CBS 128990</strain>
    </source>
</reference>
<dbReference type="PROSITE" id="PS00497">
    <property type="entry name" value="TYROSINASE_1"/>
    <property type="match status" value="1"/>
</dbReference>
<dbReference type="STRING" id="675120.N1PSV7"/>
<evidence type="ECO:0000259" key="5">
    <source>
        <dbReference type="PROSITE" id="PS00498"/>
    </source>
</evidence>
<dbReference type="eggNOG" id="ENOG502RM4B">
    <property type="taxonomic scope" value="Eukaryota"/>
</dbReference>
<dbReference type="HOGENOM" id="CLU_035914_0_1_1"/>
<keyword evidence="3" id="KW-0732">Signal</keyword>
<feature type="chain" id="PRO_5004109047" description="Tyrosinase copper-binding domain-containing protein" evidence="3">
    <location>
        <begin position="17"/>
        <end position="387"/>
    </location>
</feature>
<dbReference type="PRINTS" id="PR00092">
    <property type="entry name" value="TYROSINASE"/>
</dbReference>
<dbReference type="OrthoDB" id="6132182at2759"/>
<evidence type="ECO:0000259" key="4">
    <source>
        <dbReference type="PROSITE" id="PS00497"/>
    </source>
</evidence>
<dbReference type="GO" id="GO:0016491">
    <property type="term" value="F:oxidoreductase activity"/>
    <property type="evidence" value="ECO:0007669"/>
    <property type="project" value="UniProtKB-KW"/>
</dbReference>
<evidence type="ECO:0000313" key="7">
    <source>
        <dbReference type="Proteomes" id="UP000016933"/>
    </source>
</evidence>
<evidence type="ECO:0000256" key="1">
    <source>
        <dbReference type="ARBA" id="ARBA00022723"/>
    </source>
</evidence>
<gene>
    <name evidence="6" type="ORF">DOTSEDRAFT_169077</name>
</gene>
<dbReference type="Pfam" id="PF00264">
    <property type="entry name" value="Tyrosinase"/>
    <property type="match status" value="1"/>
</dbReference>
<dbReference type="Gene3D" id="1.10.1280.10">
    <property type="entry name" value="Di-copper center containing domain from catechol oxidase"/>
    <property type="match status" value="1"/>
</dbReference>
<evidence type="ECO:0000256" key="2">
    <source>
        <dbReference type="ARBA" id="ARBA00023002"/>
    </source>
</evidence>
<evidence type="ECO:0000313" key="6">
    <source>
        <dbReference type="EMBL" id="EME46462.1"/>
    </source>
</evidence>
<sequence>MLFALLLSATALLISASEFAPADTSGTDAFLAQAKRNLRDFYPPQHGYIQAVKCTPRTALIRKEWSTLRSEEKRSLLDAILCLQRLPSISGDLAPGARSRYDDFVGTHVNQTVHIHGTGNFLSWHRYFTWAYEHALRAECGYTGAMPYIKEPKYALDLLNAPFFDGSDLSIGGNGAPDMSNNGTNVPGNARPNIAIPPGTGGGCITSGPFKDMQVNLGSVAPSLNDVPKNPRPDGLGYNPRCLRRDISQYAAERWSTDKNITDLLNEPDIGTFQTTLQGDFPKGFLGAHTSGHLFVGGDPGGDLFTSPGDPYFFLHHAFMDFLWYVWQYQDPPNRCEVIAGTITVNNSPPSRNATLEDFIDLGVNAPGIKIRDAVSTLKGPFCYIYE</sequence>
<proteinExistence type="predicted"/>
<protein>
    <recommendedName>
        <fullName evidence="4 5">Tyrosinase copper-binding domain-containing protein</fullName>
    </recommendedName>
</protein>
<feature type="signal peptide" evidence="3">
    <location>
        <begin position="1"/>
        <end position="16"/>
    </location>
</feature>
<keyword evidence="1" id="KW-0479">Metal-binding</keyword>
<dbReference type="InterPro" id="IPR008922">
    <property type="entry name" value="Di-copper_centre_dom_sf"/>
</dbReference>
<dbReference type="AlphaFoldDB" id="N1PSV7"/>
<dbReference type="GO" id="GO:0046872">
    <property type="term" value="F:metal ion binding"/>
    <property type="evidence" value="ECO:0007669"/>
    <property type="project" value="UniProtKB-KW"/>
</dbReference>
<feature type="domain" description="Tyrosinase copper-binding" evidence="5">
    <location>
        <begin position="310"/>
        <end position="321"/>
    </location>
</feature>
<keyword evidence="7" id="KW-1185">Reference proteome</keyword>
<reference evidence="6 7" key="2">
    <citation type="journal article" date="2012" name="PLoS Pathog.">
        <title>Diverse lifestyles and strategies of plant pathogenesis encoded in the genomes of eighteen Dothideomycetes fungi.</title>
        <authorList>
            <person name="Ohm R.A."/>
            <person name="Feau N."/>
            <person name="Henrissat B."/>
            <person name="Schoch C.L."/>
            <person name="Horwitz B.A."/>
            <person name="Barry K.W."/>
            <person name="Condon B.J."/>
            <person name="Copeland A.C."/>
            <person name="Dhillon B."/>
            <person name="Glaser F."/>
            <person name="Hesse C.N."/>
            <person name="Kosti I."/>
            <person name="LaButti K."/>
            <person name="Lindquist E.A."/>
            <person name="Lucas S."/>
            <person name="Salamov A.A."/>
            <person name="Bradshaw R.E."/>
            <person name="Ciuffetti L."/>
            <person name="Hamelin R.C."/>
            <person name="Kema G.H.J."/>
            <person name="Lawrence C."/>
            <person name="Scott J.A."/>
            <person name="Spatafora J.W."/>
            <person name="Turgeon B.G."/>
            <person name="de Wit P.J.G.M."/>
            <person name="Zhong S."/>
            <person name="Goodwin S.B."/>
            <person name="Grigoriev I.V."/>
        </authorList>
    </citation>
    <scope>NUCLEOTIDE SEQUENCE [LARGE SCALE GENOMIC DNA]</scope>
    <source>
        <strain evidence="7">NZE10 / CBS 128990</strain>
    </source>
</reference>
<organism evidence="6 7">
    <name type="scientific">Dothistroma septosporum (strain NZE10 / CBS 128990)</name>
    <name type="common">Red band needle blight fungus</name>
    <name type="synonym">Mycosphaerella pini</name>
    <dbReference type="NCBI Taxonomy" id="675120"/>
    <lineage>
        <taxon>Eukaryota</taxon>
        <taxon>Fungi</taxon>
        <taxon>Dikarya</taxon>
        <taxon>Ascomycota</taxon>
        <taxon>Pezizomycotina</taxon>
        <taxon>Dothideomycetes</taxon>
        <taxon>Dothideomycetidae</taxon>
        <taxon>Mycosphaerellales</taxon>
        <taxon>Mycosphaerellaceae</taxon>
        <taxon>Dothistroma</taxon>
    </lineage>
</organism>
<accession>N1PSV7</accession>
<evidence type="ECO:0000256" key="3">
    <source>
        <dbReference type="SAM" id="SignalP"/>
    </source>
</evidence>
<name>N1PSV7_DOTSN</name>